<evidence type="ECO:0000313" key="3">
    <source>
        <dbReference type="Proteomes" id="UP001321473"/>
    </source>
</evidence>
<dbReference type="AlphaFoldDB" id="A0AAQ4F6M2"/>
<comment type="caution">
    <text evidence="2">The sequence shown here is derived from an EMBL/GenBank/DDBJ whole genome shotgun (WGS) entry which is preliminary data.</text>
</comment>
<keyword evidence="3" id="KW-1185">Reference proteome</keyword>
<feature type="compositionally biased region" description="Basic and acidic residues" evidence="1">
    <location>
        <begin position="124"/>
        <end position="134"/>
    </location>
</feature>
<accession>A0AAQ4F6M2</accession>
<dbReference type="EMBL" id="JARKHS020006582">
    <property type="protein sequence ID" value="KAK8782511.1"/>
    <property type="molecule type" value="Genomic_DNA"/>
</dbReference>
<feature type="region of interest" description="Disordered" evidence="1">
    <location>
        <begin position="124"/>
        <end position="146"/>
    </location>
</feature>
<reference evidence="2 3" key="1">
    <citation type="journal article" date="2023" name="Arcadia Sci">
        <title>De novo assembly of a long-read Amblyomma americanum tick genome.</title>
        <authorList>
            <person name="Chou S."/>
            <person name="Poskanzer K.E."/>
            <person name="Rollins M."/>
            <person name="Thuy-Boun P.S."/>
        </authorList>
    </citation>
    <scope>NUCLEOTIDE SEQUENCE [LARGE SCALE GENOMIC DNA]</scope>
    <source>
        <strain evidence="2">F_SG_1</strain>
        <tissue evidence="2">Salivary glands</tissue>
    </source>
</reference>
<proteinExistence type="predicted"/>
<evidence type="ECO:0000313" key="2">
    <source>
        <dbReference type="EMBL" id="KAK8782511.1"/>
    </source>
</evidence>
<gene>
    <name evidence="2" type="ORF">V5799_016148</name>
</gene>
<protein>
    <submittedName>
        <fullName evidence="2">Uncharacterized protein</fullName>
    </submittedName>
</protein>
<name>A0AAQ4F6M2_AMBAM</name>
<sequence length="146" mass="16497">MGTEHSGNLDFQKAFPPGPKFLVDFENIYFQLDSTDDRCLLLQRRPRKPNMLRIEFYDGTVTLSTFATLLFSSSTHTVSQDQVYVAAVRDVRLAWIQTGGEPYKLLFYDGQKCMVVKIPSSKAPEETKKIKEPPGETGQCTSGRIL</sequence>
<evidence type="ECO:0000256" key="1">
    <source>
        <dbReference type="SAM" id="MobiDB-lite"/>
    </source>
</evidence>
<dbReference type="Proteomes" id="UP001321473">
    <property type="component" value="Unassembled WGS sequence"/>
</dbReference>
<organism evidence="2 3">
    <name type="scientific">Amblyomma americanum</name>
    <name type="common">Lone star tick</name>
    <dbReference type="NCBI Taxonomy" id="6943"/>
    <lineage>
        <taxon>Eukaryota</taxon>
        <taxon>Metazoa</taxon>
        <taxon>Ecdysozoa</taxon>
        <taxon>Arthropoda</taxon>
        <taxon>Chelicerata</taxon>
        <taxon>Arachnida</taxon>
        <taxon>Acari</taxon>
        <taxon>Parasitiformes</taxon>
        <taxon>Ixodida</taxon>
        <taxon>Ixodoidea</taxon>
        <taxon>Ixodidae</taxon>
        <taxon>Amblyomminae</taxon>
        <taxon>Amblyomma</taxon>
    </lineage>
</organism>